<dbReference type="SMART" id="SM00484">
    <property type="entry name" value="XPGI"/>
    <property type="match status" value="1"/>
</dbReference>
<reference evidence="14 15" key="1">
    <citation type="submission" date="2009-08" db="EMBL/GenBank/DDBJ databases">
        <title>The Genome Sequence of Spizellomyces punctatus strain DAOM BR117.</title>
        <authorList>
            <consortium name="The Broad Institute Genome Sequencing Platform"/>
            <person name="Russ C."/>
            <person name="Cuomo C."/>
            <person name="Shea T."/>
            <person name="Young S.K."/>
            <person name="Zeng Q."/>
            <person name="Koehrsen M."/>
            <person name="Haas B."/>
            <person name="Borodovsky M."/>
            <person name="Guigo R."/>
            <person name="Alvarado L."/>
            <person name="Berlin A."/>
            <person name="Bochicchio J."/>
            <person name="Borenstein D."/>
            <person name="Chapman S."/>
            <person name="Chen Z."/>
            <person name="Engels R."/>
            <person name="Freedman E."/>
            <person name="Gellesch M."/>
            <person name="Goldberg J."/>
            <person name="Griggs A."/>
            <person name="Gujja S."/>
            <person name="Heiman D."/>
            <person name="Hepburn T."/>
            <person name="Howarth C."/>
            <person name="Jen D."/>
            <person name="Larson L."/>
            <person name="Lewis B."/>
            <person name="Mehta T."/>
            <person name="Park D."/>
            <person name="Pearson M."/>
            <person name="Roberts A."/>
            <person name="Saif S."/>
            <person name="Shenoy N."/>
            <person name="Sisk P."/>
            <person name="Stolte C."/>
            <person name="Sykes S."/>
            <person name="Thomson T."/>
            <person name="Walk T."/>
            <person name="White J."/>
            <person name="Yandava C."/>
            <person name="Burger G."/>
            <person name="Gray M.W."/>
            <person name="Holland P.W.H."/>
            <person name="King N."/>
            <person name="Lang F.B.F."/>
            <person name="Roger A.J."/>
            <person name="Ruiz-Trillo I."/>
            <person name="Lander E."/>
            <person name="Nusbaum C."/>
        </authorList>
    </citation>
    <scope>NUCLEOTIDE SEQUENCE [LARGE SCALE GENOMIC DNA]</scope>
    <source>
        <strain evidence="14 15">DAOM BR117</strain>
    </source>
</reference>
<dbReference type="GO" id="GO:0048256">
    <property type="term" value="F:flap endonuclease activity"/>
    <property type="evidence" value="ECO:0007669"/>
    <property type="project" value="UniProtKB-ARBA"/>
</dbReference>
<evidence type="ECO:0000256" key="6">
    <source>
        <dbReference type="ARBA" id="ARBA00022763"/>
    </source>
</evidence>
<evidence type="ECO:0000313" key="14">
    <source>
        <dbReference type="EMBL" id="KND04377.1"/>
    </source>
</evidence>
<feature type="region of interest" description="Disordered" evidence="12">
    <location>
        <begin position="343"/>
        <end position="372"/>
    </location>
</feature>
<dbReference type="OrthoDB" id="31113at2759"/>
<dbReference type="GO" id="GO:0005634">
    <property type="term" value="C:nucleus"/>
    <property type="evidence" value="ECO:0007669"/>
    <property type="project" value="UniProtKB-SubCell"/>
</dbReference>
<sequence>MHMSRHLHLPHKAIILEALIARGNGMNTNFQRKSKSGVSTAAFVDHRFVTEEEMRDFINNHKNDVDLSSVNLDAQAFKDLPIETQHDIVTELKNRSRQADHRRLAGLVNAAPNPMAFSALQIKHLVKRNDLTERLQNLAKNAGVTSNPGLKKWKAKNARRPQRVASERAREYMLVKNADTGGHTIKLNAQLERGGAGGFQNEPSIAPTVINLVDEDGEVSEETSGEEIEPDVDARMASVRRLPAKKQLKRITAKQHHTITAEHHHTTPATEVDSDDDEEFEEITDIPTPPYTASAVSGMEQDTNVDMTSHEKDQDKSLLANFQAYLPDNLPIEKIMEYFATGPPEGPTEDGPSTDMYEDVPPQPGWGGHRSSPVPAWPDSGFQPESYVGRREVATEGGWDAQPAMDPGWTGENTWEENKSNAWGKDVALGWSTEVEKEVTTLQLEEKHSWTKSGNDDEQEGAFVVEDEARQLRVEDENVDGWARSPLRNTPDPLEDGQPGDASDIPTPPYTASAVSGMEQDTNVDMTSHEKDQDKSLLANFQAYLPDNLPIEKIMEYFATGPPEGPTEDGPSTDMYEDVPPQPGWGGHRSSPVPAWPDSGFQPESYVGRREVATEGGWDAQPAMDPGWTGENTWEENKSNAWGKDVALGWSTEVEKEVTTLQLEEKHSWTKSGNDDEQEGAFVVEDEARQLRVEDENVDGWARSPLRNTPDPLEDGQVTYPETSVEEQKLLTYGELEMNEAAQHRDASNTRLNDAVLKVLTGAITPDEAYNAWQDILSDAFTSVYPDHENMLRLAVYGWSEEEVQEELTHVKKRHDKAVEGSISAQAHELWTKILEYTLIWREERSSKNETVTVAPAEAAGSDHLSPIAEKSVIVADPDHPRPDDRASTTDIQVPIDFSKLLPPRSPEPIITDRIGFLARTSPMKRTLTSNVANVIQSPKRSSADVLGFASDSEDEEFHSPAIKKHKRPDIVEGIMEAEVEMTEVTSGLLAATKEADGTAPVTPPHTKPIVEHVNTPPSEEEPSRVSAYSTTPTETASVNPAIQPGPTAAQATIDLNDGSDLFEDDVYLNNEDEEVGIDVPTELNEENEEYTRFVSSLSNQTPDDVARRLESEMISLNKQKRKEEASAVDIETQLIREIQELLRIFGLPYIAAPMEAESQCAWLVQNSLVDGIVTDDSDVFLFGGTMIYKNMFNQQKYVEEYTMDRLEETMLLTREKLVQLAYLLGSDYTEGIEGIGPTSAMEILTMWRGEGLEPLQGFREWWERVLRGETDVDEEPILRRLRKHCQKLAIPSSFPDPRVLDAYFHPQLDTNPTAFTWGRPDLNALRDFMEDKLDWKQHQVDHIMIPLIKEMDRNLNAKNRQARLDKFFSVTSTNVHASERVREVVEGWKEGGGKRRKVESKRGKKTVSKRGRGRGRK</sequence>
<dbReference type="SUPFAM" id="SSF88723">
    <property type="entry name" value="PIN domain-like"/>
    <property type="match status" value="1"/>
</dbReference>
<dbReference type="Gene3D" id="3.40.50.1010">
    <property type="entry name" value="5'-nuclease"/>
    <property type="match status" value="1"/>
</dbReference>
<comment type="similarity">
    <text evidence="11">Belongs to the XPG/RAD2 endonuclease family. GEN subfamily.</text>
</comment>
<dbReference type="InterPro" id="IPR036279">
    <property type="entry name" value="5-3_exonuclease_C_sf"/>
</dbReference>
<keyword evidence="5" id="KW-0255">Endonuclease</keyword>
<dbReference type="InParanoid" id="A0A0L0HTE6"/>
<evidence type="ECO:0000256" key="3">
    <source>
        <dbReference type="ARBA" id="ARBA00022722"/>
    </source>
</evidence>
<keyword evidence="15" id="KW-1185">Reference proteome</keyword>
<dbReference type="InterPro" id="IPR006084">
    <property type="entry name" value="XPG/Rad2"/>
</dbReference>
<dbReference type="InterPro" id="IPR006086">
    <property type="entry name" value="XPG-I_dom"/>
</dbReference>
<evidence type="ECO:0000256" key="9">
    <source>
        <dbReference type="ARBA" id="ARBA00023204"/>
    </source>
</evidence>
<evidence type="ECO:0000256" key="10">
    <source>
        <dbReference type="ARBA" id="ARBA00023242"/>
    </source>
</evidence>
<evidence type="ECO:0000256" key="2">
    <source>
        <dbReference type="ARBA" id="ARBA00004123"/>
    </source>
</evidence>
<evidence type="ECO:0000256" key="7">
    <source>
        <dbReference type="ARBA" id="ARBA00022801"/>
    </source>
</evidence>
<evidence type="ECO:0000256" key="8">
    <source>
        <dbReference type="ARBA" id="ARBA00022842"/>
    </source>
</evidence>
<dbReference type="InterPro" id="IPR019974">
    <property type="entry name" value="XPG_CS"/>
</dbReference>
<evidence type="ECO:0000256" key="5">
    <source>
        <dbReference type="ARBA" id="ARBA00022759"/>
    </source>
</evidence>
<evidence type="ECO:0000256" key="4">
    <source>
        <dbReference type="ARBA" id="ARBA00022723"/>
    </source>
</evidence>
<keyword evidence="8" id="KW-0460">Magnesium</keyword>
<dbReference type="InterPro" id="IPR029060">
    <property type="entry name" value="PIN-like_dom_sf"/>
</dbReference>
<feature type="region of interest" description="Disordered" evidence="12">
    <location>
        <begin position="997"/>
        <end position="1026"/>
    </location>
</feature>
<dbReference type="PANTHER" id="PTHR16171">
    <property type="entry name" value="DNA REPAIR PROTEIN COMPLEMENTING XP-G CELLS-RELATED"/>
    <property type="match status" value="1"/>
</dbReference>
<name>A0A0L0HTE6_SPIPD</name>
<proteinExistence type="inferred from homology"/>
<evidence type="ECO:0000313" key="15">
    <source>
        <dbReference type="Proteomes" id="UP000053201"/>
    </source>
</evidence>
<dbReference type="STRING" id="645134.A0A0L0HTE6"/>
<evidence type="ECO:0000256" key="11">
    <source>
        <dbReference type="ARBA" id="ARBA00038112"/>
    </source>
</evidence>
<dbReference type="CDD" id="cd09904">
    <property type="entry name" value="H3TH_XPG"/>
    <property type="match status" value="1"/>
</dbReference>
<feature type="domain" description="XPG-I" evidence="13">
    <location>
        <begin position="1144"/>
        <end position="1213"/>
    </location>
</feature>
<evidence type="ECO:0000259" key="13">
    <source>
        <dbReference type="SMART" id="SM00484"/>
    </source>
</evidence>
<evidence type="ECO:0000256" key="12">
    <source>
        <dbReference type="SAM" id="MobiDB-lite"/>
    </source>
</evidence>
<dbReference type="Pfam" id="PF00867">
    <property type="entry name" value="XPG_I"/>
    <property type="match status" value="1"/>
</dbReference>
<dbReference type="eggNOG" id="KOG2520">
    <property type="taxonomic scope" value="Eukaryota"/>
</dbReference>
<dbReference type="FunCoup" id="A0A0L0HTE6">
    <property type="interactions" value="409"/>
</dbReference>
<keyword evidence="6" id="KW-0227">DNA damage</keyword>
<dbReference type="Gene3D" id="1.10.150.20">
    <property type="entry name" value="5' to 3' exonuclease, C-terminal subdomain"/>
    <property type="match status" value="1"/>
</dbReference>
<dbReference type="SUPFAM" id="SSF47807">
    <property type="entry name" value="5' to 3' exonuclease, C-terminal subdomain"/>
    <property type="match status" value="1"/>
</dbReference>
<keyword evidence="9" id="KW-0234">DNA repair</keyword>
<accession>A0A0L0HTE6</accession>
<dbReference type="GO" id="GO:0006281">
    <property type="term" value="P:DNA repair"/>
    <property type="evidence" value="ECO:0007669"/>
    <property type="project" value="UniProtKB-KW"/>
</dbReference>
<protein>
    <submittedName>
        <fullName evidence="14">DNA excision repair protein (Rad2)</fullName>
    </submittedName>
</protein>
<dbReference type="PRINTS" id="PR00853">
    <property type="entry name" value="XPGRADSUPER"/>
</dbReference>
<organism evidence="14 15">
    <name type="scientific">Spizellomyces punctatus (strain DAOM BR117)</name>
    <dbReference type="NCBI Taxonomy" id="645134"/>
    <lineage>
        <taxon>Eukaryota</taxon>
        <taxon>Fungi</taxon>
        <taxon>Fungi incertae sedis</taxon>
        <taxon>Chytridiomycota</taxon>
        <taxon>Chytridiomycota incertae sedis</taxon>
        <taxon>Chytridiomycetes</taxon>
        <taxon>Spizellomycetales</taxon>
        <taxon>Spizellomycetaceae</taxon>
        <taxon>Spizellomyces</taxon>
    </lineage>
</organism>
<feature type="compositionally biased region" description="Basic residues" evidence="12">
    <location>
        <begin position="1395"/>
        <end position="1418"/>
    </location>
</feature>
<comment type="cofactor">
    <cofactor evidence="1">
        <name>Mg(2+)</name>
        <dbReference type="ChEBI" id="CHEBI:18420"/>
    </cofactor>
</comment>
<comment type="subcellular location">
    <subcellularLocation>
        <location evidence="2">Nucleus</location>
    </subcellularLocation>
</comment>
<dbReference type="GO" id="GO:0046872">
    <property type="term" value="F:metal ion binding"/>
    <property type="evidence" value="ECO:0007669"/>
    <property type="project" value="UniProtKB-KW"/>
</dbReference>
<feature type="region of interest" description="Disordered" evidence="12">
    <location>
        <begin position="478"/>
        <end position="508"/>
    </location>
</feature>
<dbReference type="VEuPathDB" id="FungiDB:SPPG_08818"/>
<dbReference type="RefSeq" id="XP_016612416.1">
    <property type="nucleotide sequence ID" value="XM_016756956.1"/>
</dbReference>
<dbReference type="GO" id="GO:0003697">
    <property type="term" value="F:single-stranded DNA binding"/>
    <property type="evidence" value="ECO:0007669"/>
    <property type="project" value="TreeGrafter"/>
</dbReference>
<dbReference type="CDD" id="cd09868">
    <property type="entry name" value="PIN_XPG_RAD2"/>
    <property type="match status" value="1"/>
</dbReference>
<keyword evidence="7" id="KW-0378">Hydrolase</keyword>
<dbReference type="EMBL" id="KQ257450">
    <property type="protein sequence ID" value="KND04377.1"/>
    <property type="molecule type" value="Genomic_DNA"/>
</dbReference>
<dbReference type="FunFam" id="1.10.150.20:FF:000030">
    <property type="entry name" value="Flap endonuclease GEN-like 1"/>
    <property type="match status" value="1"/>
</dbReference>
<dbReference type="Proteomes" id="UP000053201">
    <property type="component" value="Unassembled WGS sequence"/>
</dbReference>
<dbReference type="GeneID" id="27691943"/>
<gene>
    <name evidence="14" type="ORF">SPPG_08818</name>
</gene>
<keyword evidence="3" id="KW-0540">Nuclease</keyword>
<keyword evidence="10" id="KW-0539">Nucleus</keyword>
<feature type="region of interest" description="Disordered" evidence="12">
    <location>
        <begin position="1389"/>
        <end position="1418"/>
    </location>
</feature>
<evidence type="ECO:0000256" key="1">
    <source>
        <dbReference type="ARBA" id="ARBA00001946"/>
    </source>
</evidence>
<keyword evidence="4" id="KW-0479">Metal-binding</keyword>
<dbReference type="SMART" id="SM00279">
    <property type="entry name" value="HhH2"/>
    <property type="match status" value="1"/>
</dbReference>
<dbReference type="PANTHER" id="PTHR16171:SF7">
    <property type="entry name" value="DNA REPAIR PROTEIN RAD2"/>
    <property type="match status" value="1"/>
</dbReference>
<dbReference type="PROSITE" id="PS00842">
    <property type="entry name" value="XPG_2"/>
    <property type="match status" value="1"/>
</dbReference>
<dbReference type="InterPro" id="IPR008918">
    <property type="entry name" value="HhH2"/>
</dbReference>